<comment type="similarity">
    <text evidence="2">Belongs to the UPF0702 family.</text>
</comment>
<accession>A0ABP7VCQ6</accession>
<reference evidence="10" key="1">
    <citation type="journal article" date="2019" name="Int. J. Syst. Evol. Microbiol.">
        <title>The Global Catalogue of Microorganisms (GCM) 10K type strain sequencing project: providing services to taxonomists for standard genome sequencing and annotation.</title>
        <authorList>
            <consortium name="The Broad Institute Genomics Platform"/>
            <consortium name="The Broad Institute Genome Sequencing Center for Infectious Disease"/>
            <person name="Wu L."/>
            <person name="Ma J."/>
        </authorList>
    </citation>
    <scope>NUCLEOTIDE SEQUENCE [LARGE SCALE GENOMIC DNA]</scope>
    <source>
        <strain evidence="10">JCM 17250</strain>
    </source>
</reference>
<name>A0ABP7VCQ6_9BACI</name>
<dbReference type="Proteomes" id="UP001501734">
    <property type="component" value="Unassembled WGS sequence"/>
</dbReference>
<dbReference type="EMBL" id="BAABDL010000048">
    <property type="protein sequence ID" value="GAA4064399.1"/>
    <property type="molecule type" value="Genomic_DNA"/>
</dbReference>
<dbReference type="Gene3D" id="3.30.240.20">
    <property type="entry name" value="bsu07140 like domains"/>
    <property type="match status" value="2"/>
</dbReference>
<evidence type="ECO:0000256" key="1">
    <source>
        <dbReference type="ARBA" id="ARBA00004651"/>
    </source>
</evidence>
<keyword evidence="10" id="KW-1185">Reference proteome</keyword>
<dbReference type="RefSeq" id="WP_344910692.1">
    <property type="nucleotide sequence ID" value="NZ_BAABDL010000048.1"/>
</dbReference>
<protein>
    <submittedName>
        <fullName evidence="9">DUF421 domain-containing protein</fullName>
    </submittedName>
</protein>
<evidence type="ECO:0000256" key="3">
    <source>
        <dbReference type="ARBA" id="ARBA00022475"/>
    </source>
</evidence>
<evidence type="ECO:0000256" key="2">
    <source>
        <dbReference type="ARBA" id="ARBA00006448"/>
    </source>
</evidence>
<evidence type="ECO:0000256" key="6">
    <source>
        <dbReference type="ARBA" id="ARBA00023136"/>
    </source>
</evidence>
<dbReference type="PANTHER" id="PTHR34582">
    <property type="entry name" value="UPF0702 TRANSMEMBRANE PROTEIN YCAP"/>
    <property type="match status" value="1"/>
</dbReference>
<feature type="transmembrane region" description="Helical" evidence="7">
    <location>
        <begin position="6"/>
        <end position="23"/>
    </location>
</feature>
<keyword evidence="4 7" id="KW-0812">Transmembrane</keyword>
<keyword evidence="3" id="KW-1003">Cell membrane</keyword>
<sequence length="218" mass="25103">MWLIVSRTFLTYGIIVLFFRLMGKREIGELSLLDIVISIMMAELAVVVIEDTSKPMYASIAPMFVLVVIQRVTARISLKSKKFRDWFEGKPSVLILNGKIDKKEMQSHRYNFDDLMLQLHEKGIKCVQDVEYAILEPSGKLSVFAKEKPESTGYVHLLIADGEIMEDALKMIDKSKQWLKAELSRQGYDQIDQIFYCTLDSANHWFINLDTEKAVQTD</sequence>
<feature type="domain" description="YetF C-terminal" evidence="8">
    <location>
        <begin position="79"/>
        <end position="199"/>
    </location>
</feature>
<dbReference type="PANTHER" id="PTHR34582:SF6">
    <property type="entry name" value="UPF0702 TRANSMEMBRANE PROTEIN YCAP"/>
    <property type="match status" value="1"/>
</dbReference>
<evidence type="ECO:0000256" key="5">
    <source>
        <dbReference type="ARBA" id="ARBA00022989"/>
    </source>
</evidence>
<keyword evidence="5 7" id="KW-1133">Transmembrane helix</keyword>
<feature type="transmembrane region" description="Helical" evidence="7">
    <location>
        <begin position="55"/>
        <end position="74"/>
    </location>
</feature>
<dbReference type="Pfam" id="PF04239">
    <property type="entry name" value="DUF421"/>
    <property type="match status" value="1"/>
</dbReference>
<proteinExistence type="inferred from homology"/>
<evidence type="ECO:0000256" key="7">
    <source>
        <dbReference type="SAM" id="Phobius"/>
    </source>
</evidence>
<dbReference type="InterPro" id="IPR023090">
    <property type="entry name" value="UPF0702_alpha/beta_dom_sf"/>
</dbReference>
<feature type="transmembrane region" description="Helical" evidence="7">
    <location>
        <begin position="30"/>
        <end position="49"/>
    </location>
</feature>
<evidence type="ECO:0000256" key="4">
    <source>
        <dbReference type="ARBA" id="ARBA00022692"/>
    </source>
</evidence>
<organism evidence="9 10">
    <name type="scientific">Amphibacillus indicireducens</name>
    <dbReference type="NCBI Taxonomy" id="1076330"/>
    <lineage>
        <taxon>Bacteria</taxon>
        <taxon>Bacillati</taxon>
        <taxon>Bacillota</taxon>
        <taxon>Bacilli</taxon>
        <taxon>Bacillales</taxon>
        <taxon>Bacillaceae</taxon>
        <taxon>Amphibacillus</taxon>
    </lineage>
</organism>
<gene>
    <name evidence="9" type="ORF">GCM10022410_08660</name>
</gene>
<comment type="subcellular location">
    <subcellularLocation>
        <location evidence="1">Cell membrane</location>
        <topology evidence="1">Multi-pass membrane protein</topology>
    </subcellularLocation>
</comment>
<comment type="caution">
    <text evidence="9">The sequence shown here is derived from an EMBL/GenBank/DDBJ whole genome shotgun (WGS) entry which is preliminary data.</text>
</comment>
<keyword evidence="6 7" id="KW-0472">Membrane</keyword>
<evidence type="ECO:0000313" key="10">
    <source>
        <dbReference type="Proteomes" id="UP001501734"/>
    </source>
</evidence>
<evidence type="ECO:0000313" key="9">
    <source>
        <dbReference type="EMBL" id="GAA4064399.1"/>
    </source>
</evidence>
<dbReference type="InterPro" id="IPR007353">
    <property type="entry name" value="DUF421"/>
</dbReference>
<evidence type="ECO:0000259" key="8">
    <source>
        <dbReference type="Pfam" id="PF04239"/>
    </source>
</evidence>